<dbReference type="EMBL" id="BARS01046422">
    <property type="protein sequence ID" value="GAG29433.1"/>
    <property type="molecule type" value="Genomic_DNA"/>
</dbReference>
<comment type="caution">
    <text evidence="1">The sequence shown here is derived from an EMBL/GenBank/DDBJ whole genome shotgun (WGS) entry which is preliminary data.</text>
</comment>
<sequence length="139" mass="15261">MAFDTPERAATWADNISWDGETWEASGIEVRNLTSKGVTLEFPLADWKALIRADGTGGRSISIYEHYTDITASPQTADAVLMFSGVMDAAAWTDKIVVSAVEKSRVTSFPPESVEAPKFTYLLKSGQRIMWVGDTVVVR</sequence>
<protein>
    <submittedName>
        <fullName evidence="1">Uncharacterized protein</fullName>
    </submittedName>
</protein>
<evidence type="ECO:0000313" key="1">
    <source>
        <dbReference type="EMBL" id="GAG29433.1"/>
    </source>
</evidence>
<reference evidence="1" key="1">
    <citation type="journal article" date="2014" name="Front. Microbiol.">
        <title>High frequency of phylogenetically diverse reductive dehalogenase-homologous genes in deep subseafloor sedimentary metagenomes.</title>
        <authorList>
            <person name="Kawai M."/>
            <person name="Futagami T."/>
            <person name="Toyoda A."/>
            <person name="Takaki Y."/>
            <person name="Nishi S."/>
            <person name="Hori S."/>
            <person name="Arai W."/>
            <person name="Tsubouchi T."/>
            <person name="Morono Y."/>
            <person name="Uchiyama I."/>
            <person name="Ito T."/>
            <person name="Fujiyama A."/>
            <person name="Inagaki F."/>
            <person name="Takami H."/>
        </authorList>
    </citation>
    <scope>NUCLEOTIDE SEQUENCE</scope>
    <source>
        <strain evidence="1">Expedition CK06-06</strain>
    </source>
</reference>
<organism evidence="1">
    <name type="scientific">marine sediment metagenome</name>
    <dbReference type="NCBI Taxonomy" id="412755"/>
    <lineage>
        <taxon>unclassified sequences</taxon>
        <taxon>metagenomes</taxon>
        <taxon>ecological metagenomes</taxon>
    </lineage>
</organism>
<gene>
    <name evidence="1" type="ORF">S01H1_69882</name>
</gene>
<dbReference type="AlphaFoldDB" id="X0WYC9"/>
<proteinExistence type="predicted"/>
<accession>X0WYC9</accession>
<name>X0WYC9_9ZZZZ</name>